<proteinExistence type="inferred from homology"/>
<accession>A0A8J3B9E5</accession>
<protein>
    <recommendedName>
        <fullName evidence="7 8">Small ribosomal subunit protein bS20</fullName>
    </recommendedName>
</protein>
<dbReference type="GO" id="GO:0006412">
    <property type="term" value="P:translation"/>
    <property type="evidence" value="ECO:0007669"/>
    <property type="project" value="UniProtKB-UniRule"/>
</dbReference>
<organism evidence="10 11">
    <name type="scientific">Calditerricola satsumensis</name>
    <dbReference type="NCBI Taxonomy" id="373054"/>
    <lineage>
        <taxon>Bacteria</taxon>
        <taxon>Bacillati</taxon>
        <taxon>Bacillota</taxon>
        <taxon>Bacilli</taxon>
        <taxon>Bacillales</taxon>
        <taxon>Bacillaceae</taxon>
        <taxon>Calditerricola</taxon>
    </lineage>
</organism>
<dbReference type="FunFam" id="1.20.58.110:FF:000001">
    <property type="entry name" value="30S ribosomal protein S20"/>
    <property type="match status" value="1"/>
</dbReference>
<comment type="caution">
    <text evidence="10">The sequence shown here is derived from an EMBL/GenBank/DDBJ whole genome shotgun (WGS) entry which is preliminary data.</text>
</comment>
<evidence type="ECO:0000256" key="1">
    <source>
        <dbReference type="ARBA" id="ARBA00003134"/>
    </source>
</evidence>
<dbReference type="InterPro" id="IPR036510">
    <property type="entry name" value="Ribosomal_bS20_sf"/>
</dbReference>
<dbReference type="GO" id="GO:0005829">
    <property type="term" value="C:cytosol"/>
    <property type="evidence" value="ECO:0007669"/>
    <property type="project" value="TreeGrafter"/>
</dbReference>
<dbReference type="InterPro" id="IPR002583">
    <property type="entry name" value="Ribosomal_bS20"/>
</dbReference>
<gene>
    <name evidence="8 10" type="primary">rpsT</name>
    <name evidence="10" type="ORF">GCM10007043_06060</name>
</gene>
<dbReference type="PANTHER" id="PTHR33398">
    <property type="entry name" value="30S RIBOSOMAL PROTEIN S20"/>
    <property type="match status" value="1"/>
</dbReference>
<evidence type="ECO:0000256" key="3">
    <source>
        <dbReference type="ARBA" id="ARBA00022730"/>
    </source>
</evidence>
<dbReference type="GO" id="GO:0015935">
    <property type="term" value="C:small ribosomal subunit"/>
    <property type="evidence" value="ECO:0007669"/>
    <property type="project" value="TreeGrafter"/>
</dbReference>
<dbReference type="Gene3D" id="1.20.58.110">
    <property type="entry name" value="Ribosomal protein S20"/>
    <property type="match status" value="1"/>
</dbReference>
<reference evidence="10" key="1">
    <citation type="journal article" date="2014" name="Int. J. Syst. Evol. Microbiol.">
        <title>Complete genome sequence of Corynebacterium casei LMG S-19264T (=DSM 44701T), isolated from a smear-ripened cheese.</title>
        <authorList>
            <consortium name="US DOE Joint Genome Institute (JGI-PGF)"/>
            <person name="Walter F."/>
            <person name="Albersmeier A."/>
            <person name="Kalinowski J."/>
            <person name="Ruckert C."/>
        </authorList>
    </citation>
    <scope>NUCLEOTIDE SEQUENCE</scope>
    <source>
        <strain evidence="10">JCM 14719</strain>
    </source>
</reference>
<keyword evidence="11" id="KW-1185">Reference proteome</keyword>
<keyword evidence="5 8" id="KW-0689">Ribosomal protein</keyword>
<dbReference type="PANTHER" id="PTHR33398:SF1">
    <property type="entry name" value="SMALL RIBOSOMAL SUBUNIT PROTEIN BS20C"/>
    <property type="match status" value="1"/>
</dbReference>
<name>A0A8J3B9E5_9BACI</name>
<comment type="similarity">
    <text evidence="2 8">Belongs to the bacterial ribosomal protein bS20 family.</text>
</comment>
<evidence type="ECO:0000313" key="11">
    <source>
        <dbReference type="Proteomes" id="UP000637720"/>
    </source>
</evidence>
<reference evidence="10" key="2">
    <citation type="submission" date="2020-09" db="EMBL/GenBank/DDBJ databases">
        <authorList>
            <person name="Sun Q."/>
            <person name="Ohkuma M."/>
        </authorList>
    </citation>
    <scope>NUCLEOTIDE SEQUENCE</scope>
    <source>
        <strain evidence="10">JCM 14719</strain>
    </source>
</reference>
<evidence type="ECO:0000256" key="6">
    <source>
        <dbReference type="ARBA" id="ARBA00023274"/>
    </source>
</evidence>
<comment type="function">
    <text evidence="1 8">Binds directly to 16S ribosomal RNA.</text>
</comment>
<evidence type="ECO:0000256" key="5">
    <source>
        <dbReference type="ARBA" id="ARBA00022980"/>
    </source>
</evidence>
<dbReference type="RefSeq" id="WP_054673246.1">
    <property type="nucleotide sequence ID" value="NZ_BMOF01000007.1"/>
</dbReference>
<evidence type="ECO:0000256" key="4">
    <source>
        <dbReference type="ARBA" id="ARBA00022884"/>
    </source>
</evidence>
<feature type="region of interest" description="Disordered" evidence="9">
    <location>
        <begin position="1"/>
        <end position="27"/>
    </location>
</feature>
<evidence type="ECO:0000256" key="2">
    <source>
        <dbReference type="ARBA" id="ARBA00007634"/>
    </source>
</evidence>
<dbReference type="SUPFAM" id="SSF46992">
    <property type="entry name" value="Ribosomal protein S20"/>
    <property type="match status" value="1"/>
</dbReference>
<dbReference type="GO" id="GO:0070181">
    <property type="term" value="F:small ribosomal subunit rRNA binding"/>
    <property type="evidence" value="ECO:0007669"/>
    <property type="project" value="TreeGrafter"/>
</dbReference>
<dbReference type="EMBL" id="BMOF01000007">
    <property type="protein sequence ID" value="GGJ95053.1"/>
    <property type="molecule type" value="Genomic_DNA"/>
</dbReference>
<dbReference type="HAMAP" id="MF_00500">
    <property type="entry name" value="Ribosomal_bS20"/>
    <property type="match status" value="1"/>
</dbReference>
<dbReference type="NCBIfam" id="TIGR00029">
    <property type="entry name" value="S20"/>
    <property type="match status" value="1"/>
</dbReference>
<keyword evidence="4 8" id="KW-0694">RNA-binding</keyword>
<evidence type="ECO:0000256" key="9">
    <source>
        <dbReference type="SAM" id="MobiDB-lite"/>
    </source>
</evidence>
<keyword evidence="3 8" id="KW-0699">rRNA-binding</keyword>
<sequence>MPNTKSAMKRARQNEKRRMQRASQKSALKTAIKKYLKALEAGDLQAAEPLLREACRKLDKAVTKGLIHKNAAARKKSRLMQKFNKVAQQNGQVEQASA</sequence>
<evidence type="ECO:0000256" key="7">
    <source>
        <dbReference type="ARBA" id="ARBA00035136"/>
    </source>
</evidence>
<dbReference type="Proteomes" id="UP000637720">
    <property type="component" value="Unassembled WGS sequence"/>
</dbReference>
<dbReference type="AlphaFoldDB" id="A0A8J3B9E5"/>
<evidence type="ECO:0000313" key="10">
    <source>
        <dbReference type="EMBL" id="GGJ95053.1"/>
    </source>
</evidence>
<dbReference type="Pfam" id="PF01649">
    <property type="entry name" value="Ribosomal_S20p"/>
    <property type="match status" value="1"/>
</dbReference>
<dbReference type="GO" id="GO:0003735">
    <property type="term" value="F:structural constituent of ribosome"/>
    <property type="evidence" value="ECO:0007669"/>
    <property type="project" value="InterPro"/>
</dbReference>
<evidence type="ECO:0000256" key="8">
    <source>
        <dbReference type="HAMAP-Rule" id="MF_00500"/>
    </source>
</evidence>
<keyword evidence="6 8" id="KW-0687">Ribonucleoprotein</keyword>